<dbReference type="InterPro" id="IPR050922">
    <property type="entry name" value="LytR/CpsA/Psr_CW_biosynth"/>
</dbReference>
<gene>
    <name evidence="5" type="ORF">HMPREF0549_1523</name>
</gene>
<dbReference type="NCBIfam" id="TIGR00350">
    <property type="entry name" value="lytR_cpsA_psr"/>
    <property type="match status" value="1"/>
</dbReference>
<comment type="caution">
    <text evidence="5">The sequence shown here is derived from an EMBL/GenBank/DDBJ whole genome shotgun (WGS) entry which is preliminary data.</text>
</comment>
<evidence type="ECO:0000259" key="4">
    <source>
        <dbReference type="Pfam" id="PF03816"/>
    </source>
</evidence>
<proteinExistence type="inferred from homology"/>
<dbReference type="EMBL" id="ACGV01000160">
    <property type="protein sequence ID" value="EEJ40026.1"/>
    <property type="molecule type" value="Genomic_DNA"/>
</dbReference>
<dbReference type="PATRIC" id="fig|1423814.6.peg.639"/>
<accession>C2EVN7</accession>
<feature type="transmembrane region" description="Helical" evidence="3">
    <location>
        <begin position="76"/>
        <end position="93"/>
    </location>
</feature>
<feature type="compositionally biased region" description="Low complexity" evidence="2">
    <location>
        <begin position="45"/>
        <end position="60"/>
    </location>
</feature>
<dbReference type="Proteomes" id="UP000004483">
    <property type="component" value="Unassembled WGS sequence"/>
</dbReference>
<evidence type="ECO:0000256" key="1">
    <source>
        <dbReference type="ARBA" id="ARBA00006068"/>
    </source>
</evidence>
<reference evidence="5 6" key="1">
    <citation type="submission" date="2009-01" db="EMBL/GenBank/DDBJ databases">
        <authorList>
            <person name="Qin X."/>
            <person name="Bachman B."/>
            <person name="Battles P."/>
            <person name="Bell A."/>
            <person name="Bess C."/>
            <person name="Bickham C."/>
            <person name="Chaboub L."/>
            <person name="Chen D."/>
            <person name="Coyle M."/>
            <person name="Deiros D.R."/>
            <person name="Dinh H."/>
            <person name="Forbes L."/>
            <person name="Fowler G."/>
            <person name="Francisco L."/>
            <person name="Fu Q."/>
            <person name="Gubbala S."/>
            <person name="Hale W."/>
            <person name="Han Y."/>
            <person name="Hemphill L."/>
            <person name="Highlander S.K."/>
            <person name="Hirani K."/>
            <person name="Hogues M."/>
            <person name="Jackson L."/>
            <person name="Jakkamsetti A."/>
            <person name="Javaid M."/>
            <person name="Jiang H."/>
            <person name="Korchina V."/>
            <person name="Kovar C."/>
            <person name="Lara F."/>
            <person name="Lee S."/>
            <person name="Mata R."/>
            <person name="Mathew T."/>
            <person name="Moen C."/>
            <person name="Morales K."/>
            <person name="Munidasa M."/>
            <person name="Nazareth L."/>
            <person name="Ngo R."/>
            <person name="Nguyen L."/>
            <person name="Okwuonu G."/>
            <person name="Ongeri F."/>
            <person name="Patil S."/>
            <person name="Petrosino J."/>
            <person name="Pham C."/>
            <person name="Pham P."/>
            <person name="Pu L.-L."/>
            <person name="Puazo M."/>
            <person name="Raj R."/>
            <person name="Reid J."/>
            <person name="Rouhana J."/>
            <person name="Saada N."/>
            <person name="Shang Y."/>
            <person name="Simmons D."/>
            <person name="Thornton R."/>
            <person name="Warren J."/>
            <person name="Weissenberger G."/>
            <person name="Zhang J."/>
            <person name="Zhang L."/>
            <person name="Zhou C."/>
            <person name="Zhu D."/>
            <person name="Muzny D."/>
            <person name="Worley K."/>
            <person name="Gibbs R."/>
        </authorList>
    </citation>
    <scope>NUCLEOTIDE SEQUENCE [LARGE SCALE GENOMIC DNA]</scope>
    <source>
        <strain evidence="5 6">ATCC 49540</strain>
    </source>
</reference>
<evidence type="ECO:0000256" key="2">
    <source>
        <dbReference type="SAM" id="MobiDB-lite"/>
    </source>
</evidence>
<dbReference type="InterPro" id="IPR004474">
    <property type="entry name" value="LytR_CpsA_psr"/>
</dbReference>
<dbReference type="STRING" id="1423814.HMPREF0549_1523"/>
<keyword evidence="3" id="KW-0472">Membrane</keyword>
<keyword evidence="3" id="KW-0812">Transmembrane</keyword>
<comment type="similarity">
    <text evidence="1">Belongs to the LytR/CpsA/Psr (LCP) family.</text>
</comment>
<dbReference type="Gene3D" id="3.40.630.190">
    <property type="entry name" value="LCP protein"/>
    <property type="match status" value="1"/>
</dbReference>
<organism evidence="5 6">
    <name type="scientific">Limosilactobacillus vaginalis DSM 5837 = ATCC 49540</name>
    <dbReference type="NCBI Taxonomy" id="1423814"/>
    <lineage>
        <taxon>Bacteria</taxon>
        <taxon>Bacillati</taxon>
        <taxon>Bacillota</taxon>
        <taxon>Bacilli</taxon>
        <taxon>Lactobacillales</taxon>
        <taxon>Lactobacillaceae</taxon>
        <taxon>Limosilactobacillus</taxon>
    </lineage>
</organism>
<dbReference type="PANTHER" id="PTHR33392:SF6">
    <property type="entry name" value="POLYISOPRENYL-TEICHOIC ACID--PEPTIDOGLYCAN TEICHOIC ACID TRANSFERASE TAGU"/>
    <property type="match status" value="1"/>
</dbReference>
<dbReference type="HOGENOM" id="CLU_016455_2_0_9"/>
<feature type="compositionally biased region" description="Basic and acidic residues" evidence="2">
    <location>
        <begin position="1"/>
        <end position="35"/>
    </location>
</feature>
<evidence type="ECO:0000256" key="3">
    <source>
        <dbReference type="SAM" id="Phobius"/>
    </source>
</evidence>
<name>C2EVN7_9LACO</name>
<feature type="region of interest" description="Disordered" evidence="2">
    <location>
        <begin position="441"/>
        <end position="492"/>
    </location>
</feature>
<dbReference type="PANTHER" id="PTHR33392">
    <property type="entry name" value="POLYISOPRENYL-TEICHOIC ACID--PEPTIDOGLYCAN TEICHOIC ACID TRANSFERASE TAGU"/>
    <property type="match status" value="1"/>
</dbReference>
<sequence>MNDNHETREEYRKKMEQRIHDKVAQDQKQNHESKMSKFKLPKFKSSNNNPRRTSSNMNPNTPEVHHYRTPRWVKNIIWALVILVLLGGGYEYHKINSAANNIFGSGDGKISKKLQKGEPVSVLAMGTDVGALDRGNTGGNTDSLELFTINPKTKKITMTSIPRDTLVRVPTKEGPTYVKINAAYSIGGPKKTVKAVSELLDVPIDYYAVINMGVLKKVVNTVGGVTVDNPFAFTYEGHHFKKGKQHLNGELALKYSRMRYSDPNNDYGRQKRQQQIIESVIQKFKKSGSIGTANKILDAVKDGVKTNIPVDDIATLYGNYHAAMDNVTTYHFQGQDATIEGVSFQIASPKEINRISKLIRKQLGLKPKKVVNHETRMYKSQPSYNGVTNTDFILPGGASYNDPGSGNGSDYVIGGKTSIKSSSQKQSSIYSNSARTYGEIRSSQVTTQVPQTERRTQSTVRSEYQTTRTPTTGRVSENTTARTVQEPTTTRE</sequence>
<evidence type="ECO:0000313" key="5">
    <source>
        <dbReference type="EMBL" id="EEJ40026.1"/>
    </source>
</evidence>
<dbReference type="AlphaFoldDB" id="C2EVN7"/>
<dbReference type="OrthoDB" id="27330at2"/>
<dbReference type="eggNOG" id="COG1316">
    <property type="taxonomic scope" value="Bacteria"/>
</dbReference>
<feature type="region of interest" description="Disordered" evidence="2">
    <location>
        <begin position="1"/>
        <end position="63"/>
    </location>
</feature>
<feature type="domain" description="Cell envelope-related transcriptional attenuator" evidence="4">
    <location>
        <begin position="140"/>
        <end position="285"/>
    </location>
</feature>
<dbReference type="Pfam" id="PF03816">
    <property type="entry name" value="LytR_cpsA_psr"/>
    <property type="match status" value="1"/>
</dbReference>
<evidence type="ECO:0000313" key="6">
    <source>
        <dbReference type="Proteomes" id="UP000004483"/>
    </source>
</evidence>
<protein>
    <submittedName>
        <fullName evidence="5">Cell envelope-like function transcriptional attenuator common domain protein</fullName>
    </submittedName>
</protein>
<keyword evidence="3" id="KW-1133">Transmembrane helix</keyword>